<evidence type="ECO:0000313" key="1">
    <source>
        <dbReference type="EMBL" id="CAI9171995.1"/>
    </source>
</evidence>
<accession>A0ABN8ZET9</accession>
<name>A0ABN8ZET9_RANTA</name>
<dbReference type="EMBL" id="OX459968">
    <property type="protein sequence ID" value="CAI9171995.1"/>
    <property type="molecule type" value="Genomic_DNA"/>
</dbReference>
<protein>
    <submittedName>
        <fullName evidence="1">Uncharacterized protein</fullName>
    </submittedName>
</protein>
<dbReference type="Proteomes" id="UP001176941">
    <property type="component" value="Chromosome 32"/>
</dbReference>
<organism evidence="1 2">
    <name type="scientific">Rangifer tarandus platyrhynchus</name>
    <name type="common">Svalbard reindeer</name>
    <dbReference type="NCBI Taxonomy" id="3082113"/>
    <lineage>
        <taxon>Eukaryota</taxon>
        <taxon>Metazoa</taxon>
        <taxon>Chordata</taxon>
        <taxon>Craniata</taxon>
        <taxon>Vertebrata</taxon>
        <taxon>Euteleostomi</taxon>
        <taxon>Mammalia</taxon>
        <taxon>Eutheria</taxon>
        <taxon>Laurasiatheria</taxon>
        <taxon>Artiodactyla</taxon>
        <taxon>Ruminantia</taxon>
        <taxon>Pecora</taxon>
        <taxon>Cervidae</taxon>
        <taxon>Odocoileinae</taxon>
        <taxon>Rangifer</taxon>
    </lineage>
</organism>
<gene>
    <name evidence="1" type="ORF">MRATA1EN1_LOCUS20957</name>
</gene>
<sequence>MPANLENSAAATGLQKRTELSSPVLDGGVPLAVCFTHGEEMEDPIPKTFRVTQLLNGRARILRRELFPLTRVKVAKSCLTVCDPMDCRLPGSSVHGISQATILEWAAISFSGGSSGPRDRTCISCVSCIDKRIV</sequence>
<keyword evidence="2" id="KW-1185">Reference proteome</keyword>
<proteinExistence type="predicted"/>
<evidence type="ECO:0000313" key="2">
    <source>
        <dbReference type="Proteomes" id="UP001176941"/>
    </source>
</evidence>
<reference evidence="1" key="1">
    <citation type="submission" date="2023-04" db="EMBL/GenBank/DDBJ databases">
        <authorList>
            <consortium name="ELIXIR-Norway"/>
        </authorList>
    </citation>
    <scope>NUCLEOTIDE SEQUENCE [LARGE SCALE GENOMIC DNA]</scope>
</reference>